<reference evidence="6" key="2">
    <citation type="submission" date="2016-06" db="UniProtKB">
        <authorList>
            <consortium name="WormBaseParasite"/>
        </authorList>
    </citation>
    <scope>IDENTIFICATION</scope>
</reference>
<evidence type="ECO:0000256" key="1">
    <source>
        <dbReference type="ARBA" id="ARBA00004123"/>
    </source>
</evidence>
<dbReference type="Gene3D" id="1.25.10.10">
    <property type="entry name" value="Leucine-rich Repeat Variant"/>
    <property type="match status" value="2"/>
</dbReference>
<dbReference type="InterPro" id="IPR011989">
    <property type="entry name" value="ARM-like"/>
</dbReference>
<dbReference type="PANTHER" id="PTHR15245:SF20">
    <property type="entry name" value="SYMPLEKIN"/>
    <property type="match status" value="1"/>
</dbReference>
<dbReference type="Proteomes" id="UP000050741">
    <property type="component" value="Unassembled WGS sequence"/>
</dbReference>
<feature type="domain" description="Symplekin/Pta1 N-terminal" evidence="4">
    <location>
        <begin position="73"/>
        <end position="157"/>
    </location>
</feature>
<accession>A0A183C1G2</accession>
<sequence length="176" mass="19780">MILKQEGTSVLDNFLDEMVQFIHEREQKVRCFVISFIEKACKKDSEVFKRAIATLNWAMIDQSSGVIVQKKFSEVPKSGIQMSLDEIGRDSFISWRQLQLEAQHSFNNLMDQIASTHITSLNLVTAISCICNIARQRPEKMPDVIGALEQLHLNLPPTLECSNIPALSPCTTSTLG</sequence>
<evidence type="ECO:0000256" key="2">
    <source>
        <dbReference type="ARBA" id="ARBA00022664"/>
    </source>
</evidence>
<evidence type="ECO:0000259" key="4">
    <source>
        <dbReference type="Pfam" id="PF11935"/>
    </source>
</evidence>
<dbReference type="WBParaSite" id="GPLIN_000670500">
    <property type="protein sequence ID" value="GPLIN_000670500"/>
    <property type="gene ID" value="GPLIN_000670500"/>
</dbReference>
<keyword evidence="3" id="KW-0539">Nucleus</keyword>
<dbReference type="GO" id="GO:0006397">
    <property type="term" value="P:mRNA processing"/>
    <property type="evidence" value="ECO:0007669"/>
    <property type="project" value="UniProtKB-KW"/>
</dbReference>
<reference evidence="5" key="1">
    <citation type="submission" date="2014-05" db="EMBL/GenBank/DDBJ databases">
        <title>The genome and life-stage specific transcriptomes of Globodera pallida elucidate key aspects of plant parasitism by a cyst nematode.</title>
        <authorList>
            <person name="Cotton J.A."/>
            <person name="Lilley C.J."/>
            <person name="Jones L.M."/>
            <person name="Kikuchi T."/>
            <person name="Reid A.J."/>
            <person name="Thorpe P."/>
            <person name="Tsai I.J."/>
            <person name="Beasley H."/>
            <person name="Blok V."/>
            <person name="Cock P.J.A."/>
            <person name="Van den Akker S.E."/>
            <person name="Holroyd N."/>
            <person name="Hunt M."/>
            <person name="Mantelin S."/>
            <person name="Naghra H."/>
            <person name="Pain A."/>
            <person name="Palomares-Rius J.E."/>
            <person name="Zarowiecki M."/>
            <person name="Berriman M."/>
            <person name="Jones J.T."/>
            <person name="Urwin P.E."/>
        </authorList>
    </citation>
    <scope>NUCLEOTIDE SEQUENCE [LARGE SCALE GENOMIC DNA]</scope>
    <source>
        <strain evidence="5">Lindley</strain>
    </source>
</reference>
<dbReference type="AlphaFoldDB" id="A0A183C1G2"/>
<comment type="subcellular location">
    <subcellularLocation>
        <location evidence="1">Nucleus</location>
    </subcellularLocation>
</comment>
<evidence type="ECO:0000313" key="6">
    <source>
        <dbReference type="WBParaSite" id="GPLIN_000670500"/>
    </source>
</evidence>
<dbReference type="InterPro" id="IPR021850">
    <property type="entry name" value="Symplekin/Pta1"/>
</dbReference>
<evidence type="ECO:0000256" key="3">
    <source>
        <dbReference type="ARBA" id="ARBA00023242"/>
    </source>
</evidence>
<name>A0A183C1G2_GLOPA</name>
<dbReference type="GO" id="GO:0005847">
    <property type="term" value="C:mRNA cleavage and polyadenylation specificity factor complex"/>
    <property type="evidence" value="ECO:0007669"/>
    <property type="project" value="TreeGrafter"/>
</dbReference>
<dbReference type="Pfam" id="PF11935">
    <property type="entry name" value="SYMPK_PTA1_N"/>
    <property type="match status" value="1"/>
</dbReference>
<protein>
    <submittedName>
        <fullName evidence="6">DUF3453 domain-containing protein</fullName>
    </submittedName>
</protein>
<keyword evidence="5" id="KW-1185">Reference proteome</keyword>
<dbReference type="PANTHER" id="PTHR15245">
    <property type="entry name" value="SYMPLEKIN-RELATED"/>
    <property type="match status" value="1"/>
</dbReference>
<keyword evidence="2" id="KW-0507">mRNA processing</keyword>
<organism evidence="5 6">
    <name type="scientific">Globodera pallida</name>
    <name type="common">Potato cyst nematode worm</name>
    <name type="synonym">Heterodera pallida</name>
    <dbReference type="NCBI Taxonomy" id="36090"/>
    <lineage>
        <taxon>Eukaryota</taxon>
        <taxon>Metazoa</taxon>
        <taxon>Ecdysozoa</taxon>
        <taxon>Nematoda</taxon>
        <taxon>Chromadorea</taxon>
        <taxon>Rhabditida</taxon>
        <taxon>Tylenchina</taxon>
        <taxon>Tylenchomorpha</taxon>
        <taxon>Tylenchoidea</taxon>
        <taxon>Heteroderidae</taxon>
        <taxon>Heteroderinae</taxon>
        <taxon>Globodera</taxon>
    </lineage>
</organism>
<evidence type="ECO:0000313" key="5">
    <source>
        <dbReference type="Proteomes" id="UP000050741"/>
    </source>
</evidence>
<proteinExistence type="predicted"/>
<dbReference type="InterPro" id="IPR032460">
    <property type="entry name" value="Symplekin/Pta1_N"/>
</dbReference>